<dbReference type="AlphaFoldDB" id="A0AAU8DLJ0"/>
<dbReference type="NCBIfam" id="TIGR00026">
    <property type="entry name" value="hi_GC_TIGR00026"/>
    <property type="match status" value="1"/>
</dbReference>
<evidence type="ECO:0000256" key="1">
    <source>
        <dbReference type="ARBA" id="ARBA00008710"/>
    </source>
</evidence>
<proteinExistence type="inferred from homology"/>
<dbReference type="InterPro" id="IPR012349">
    <property type="entry name" value="Split_barrel_FMN-bd"/>
</dbReference>
<comment type="similarity">
    <text evidence="1">Belongs to the F420H(2)-dependent quinone reductase family.</text>
</comment>
<dbReference type="PANTHER" id="PTHR39428:SF1">
    <property type="entry name" value="F420H(2)-DEPENDENT QUINONE REDUCTASE RV1261C"/>
    <property type="match status" value="1"/>
</dbReference>
<organism evidence="3">
    <name type="scientific">Nakamurella sp. A5-74</name>
    <dbReference type="NCBI Taxonomy" id="3158264"/>
    <lineage>
        <taxon>Bacteria</taxon>
        <taxon>Bacillati</taxon>
        <taxon>Actinomycetota</taxon>
        <taxon>Actinomycetes</taxon>
        <taxon>Nakamurellales</taxon>
        <taxon>Nakamurellaceae</taxon>
        <taxon>Nakamurella</taxon>
    </lineage>
</organism>
<dbReference type="GO" id="GO:0070967">
    <property type="term" value="F:coenzyme F420 binding"/>
    <property type="evidence" value="ECO:0007669"/>
    <property type="project" value="TreeGrafter"/>
</dbReference>
<dbReference type="Pfam" id="PF04075">
    <property type="entry name" value="F420H2_quin_red"/>
    <property type="match status" value="1"/>
</dbReference>
<gene>
    <name evidence="3" type="ORF">ABLG96_18230</name>
</gene>
<comment type="catalytic activity">
    <reaction evidence="2">
        <text>oxidized coenzyme F420-(gamma-L-Glu)(n) + a quinol + H(+) = reduced coenzyme F420-(gamma-L-Glu)(n) + a quinone</text>
        <dbReference type="Rhea" id="RHEA:39663"/>
        <dbReference type="Rhea" id="RHEA-COMP:12939"/>
        <dbReference type="Rhea" id="RHEA-COMP:14378"/>
        <dbReference type="ChEBI" id="CHEBI:15378"/>
        <dbReference type="ChEBI" id="CHEBI:24646"/>
        <dbReference type="ChEBI" id="CHEBI:132124"/>
        <dbReference type="ChEBI" id="CHEBI:133980"/>
        <dbReference type="ChEBI" id="CHEBI:139511"/>
    </reaction>
</comment>
<reference evidence="3" key="1">
    <citation type="submission" date="2024-05" db="EMBL/GenBank/DDBJ databases">
        <authorList>
            <person name="Cai S.Y."/>
            <person name="Jin L.M."/>
            <person name="Li H.R."/>
        </authorList>
    </citation>
    <scope>NUCLEOTIDE SEQUENCE</scope>
    <source>
        <strain evidence="3">A5-74</strain>
    </source>
</reference>
<dbReference type="InterPro" id="IPR004378">
    <property type="entry name" value="F420H2_quin_Rdtase"/>
</dbReference>
<dbReference type="RefSeq" id="WP_353648737.1">
    <property type="nucleotide sequence ID" value="NZ_CP159218.1"/>
</dbReference>
<accession>A0AAU8DLJ0</accession>
<protein>
    <submittedName>
        <fullName evidence="3">Nitroreductase/quinone reductase family protein</fullName>
    </submittedName>
</protein>
<dbReference type="GO" id="GO:0005886">
    <property type="term" value="C:plasma membrane"/>
    <property type="evidence" value="ECO:0007669"/>
    <property type="project" value="TreeGrafter"/>
</dbReference>
<sequence length="135" mass="14441">MSDFNQQIIDEFRANDGNVSTAGFGDRLVLVHHFGAKSGTERIAPLMAIPQPDGSRLIAASAGGGPKDPAWYHNLLTHPDVTIETPQGTVDAHAAEVPGPEHADAWKQFTDASPGFADYEKSAGRTIPVIRLSPR</sequence>
<name>A0AAU8DLJ0_9ACTN</name>
<dbReference type="GO" id="GO:0016491">
    <property type="term" value="F:oxidoreductase activity"/>
    <property type="evidence" value="ECO:0007669"/>
    <property type="project" value="InterPro"/>
</dbReference>
<dbReference type="PANTHER" id="PTHR39428">
    <property type="entry name" value="F420H(2)-DEPENDENT QUINONE REDUCTASE RV1261C"/>
    <property type="match status" value="1"/>
</dbReference>
<evidence type="ECO:0000313" key="3">
    <source>
        <dbReference type="EMBL" id="XCG63122.1"/>
    </source>
</evidence>
<dbReference type="EMBL" id="CP159218">
    <property type="protein sequence ID" value="XCG63122.1"/>
    <property type="molecule type" value="Genomic_DNA"/>
</dbReference>
<dbReference type="Gene3D" id="2.30.110.10">
    <property type="entry name" value="Electron Transport, Fmn-binding Protein, Chain A"/>
    <property type="match status" value="1"/>
</dbReference>
<evidence type="ECO:0000256" key="2">
    <source>
        <dbReference type="ARBA" id="ARBA00049106"/>
    </source>
</evidence>